<name>A0A941CR26_9CLOT</name>
<comment type="caution">
    <text evidence="1">The sequence shown here is derived from an EMBL/GenBank/DDBJ whole genome shotgun (WGS) entry which is preliminary data.</text>
</comment>
<reference evidence="1" key="1">
    <citation type="submission" date="2021-04" db="EMBL/GenBank/DDBJ databases">
        <title>Proteiniclasticum sedimins sp. nov., an obligate anaerobic bacterium isolated from anaerobic sludge.</title>
        <authorList>
            <person name="Liu J."/>
        </authorList>
    </citation>
    <scope>NUCLEOTIDE SEQUENCE</scope>
    <source>
        <strain evidence="1">BAD-10</strain>
    </source>
</reference>
<protein>
    <recommendedName>
        <fullName evidence="3">Polyhydroxyalkanoate synthesis regulator phasin</fullName>
    </recommendedName>
</protein>
<proteinExistence type="predicted"/>
<dbReference type="InterPro" id="IPR008769">
    <property type="entry name" value="PhaF_PhaI"/>
</dbReference>
<evidence type="ECO:0008006" key="3">
    <source>
        <dbReference type="Google" id="ProtNLM"/>
    </source>
</evidence>
<organism evidence="1 2">
    <name type="scientific">Proteiniclasticum sediminis</name>
    <dbReference type="NCBI Taxonomy" id="2804028"/>
    <lineage>
        <taxon>Bacteria</taxon>
        <taxon>Bacillati</taxon>
        <taxon>Bacillota</taxon>
        <taxon>Clostridia</taxon>
        <taxon>Eubacteriales</taxon>
        <taxon>Clostridiaceae</taxon>
        <taxon>Proteiniclasticum</taxon>
    </lineage>
</organism>
<dbReference type="PANTHER" id="PTHR38664:SF1">
    <property type="entry name" value="SLR0058 PROTEIN"/>
    <property type="match status" value="1"/>
</dbReference>
<dbReference type="Proteomes" id="UP000675379">
    <property type="component" value="Unassembled WGS sequence"/>
</dbReference>
<dbReference type="PANTHER" id="PTHR38664">
    <property type="entry name" value="SLR0058 PROTEIN"/>
    <property type="match status" value="1"/>
</dbReference>
<accession>A0A941CR26</accession>
<dbReference type="RefSeq" id="WP_211800416.1">
    <property type="nucleotide sequence ID" value="NZ_JAGSCS010000005.1"/>
</dbReference>
<gene>
    <name evidence="1" type="ORF">KCG48_05490</name>
</gene>
<evidence type="ECO:0000313" key="2">
    <source>
        <dbReference type="Proteomes" id="UP000675379"/>
    </source>
</evidence>
<evidence type="ECO:0000313" key="1">
    <source>
        <dbReference type="EMBL" id="MBR0575793.1"/>
    </source>
</evidence>
<sequence>MEELKKLLLATVGAATLSLEKVDATVQDLIERGKLSVKEGKELREELLQRKKDAEPETLTAEKLDSILESLNFAGRREVEVLEERVRILEEKIANLDAK</sequence>
<dbReference type="AlphaFoldDB" id="A0A941CR26"/>
<keyword evidence="2" id="KW-1185">Reference proteome</keyword>
<dbReference type="EMBL" id="JAGSCS010000005">
    <property type="protein sequence ID" value="MBR0575793.1"/>
    <property type="molecule type" value="Genomic_DNA"/>
</dbReference>